<dbReference type="EMBL" id="CACVKT020008734">
    <property type="protein sequence ID" value="CAC5417305.1"/>
    <property type="molecule type" value="Genomic_DNA"/>
</dbReference>
<dbReference type="InterPro" id="IPR005135">
    <property type="entry name" value="Endo/exonuclease/phosphatase"/>
</dbReference>
<gene>
    <name evidence="2" type="ORF">MCOR_49824</name>
</gene>
<evidence type="ECO:0000313" key="2">
    <source>
        <dbReference type="EMBL" id="CAC5417305.1"/>
    </source>
</evidence>
<evidence type="ECO:0000313" key="3">
    <source>
        <dbReference type="Proteomes" id="UP000507470"/>
    </source>
</evidence>
<dbReference type="GO" id="GO:0003824">
    <property type="term" value="F:catalytic activity"/>
    <property type="evidence" value="ECO:0007669"/>
    <property type="project" value="InterPro"/>
</dbReference>
<keyword evidence="3" id="KW-1185">Reference proteome</keyword>
<reference evidence="2 3" key="1">
    <citation type="submission" date="2020-06" db="EMBL/GenBank/DDBJ databases">
        <authorList>
            <person name="Li R."/>
            <person name="Bekaert M."/>
        </authorList>
    </citation>
    <scope>NUCLEOTIDE SEQUENCE [LARGE SCALE GENOMIC DNA]</scope>
    <source>
        <strain evidence="3">wild</strain>
    </source>
</reference>
<dbReference type="Pfam" id="PF14529">
    <property type="entry name" value="Exo_endo_phos_2"/>
    <property type="match status" value="1"/>
</dbReference>
<dbReference type="OrthoDB" id="7476844at2759"/>
<dbReference type="Gene3D" id="3.60.10.10">
    <property type="entry name" value="Endonuclease/exonuclease/phosphatase"/>
    <property type="match status" value="1"/>
</dbReference>
<dbReference type="SUPFAM" id="SSF56219">
    <property type="entry name" value="DNase I-like"/>
    <property type="match status" value="1"/>
</dbReference>
<proteinExistence type="predicted"/>
<sequence length="194" mass="22722">MSLEGFGTELSPQGTDKRHDAYRASLDSLKEIILKYQETHSIVIAGDINASFIRHYKDSQDELFKQFCKENQKELPVKYQTDHTYFQGESRSQIDYILVKSIENDKRLRELIQVKILSVGHNTSDHCPVSADLCIELRTNQKQDRENTCTKINWEKVNKDNYALKVQEEVKDRKYLNMRTPYGIDQLQTNYLLV</sequence>
<name>A0A6J8ECI2_MYTCO</name>
<evidence type="ECO:0000259" key="1">
    <source>
        <dbReference type="Pfam" id="PF14529"/>
    </source>
</evidence>
<dbReference type="InterPro" id="IPR036691">
    <property type="entry name" value="Endo/exonu/phosph_ase_sf"/>
</dbReference>
<organism evidence="2 3">
    <name type="scientific">Mytilus coruscus</name>
    <name type="common">Sea mussel</name>
    <dbReference type="NCBI Taxonomy" id="42192"/>
    <lineage>
        <taxon>Eukaryota</taxon>
        <taxon>Metazoa</taxon>
        <taxon>Spiralia</taxon>
        <taxon>Lophotrochozoa</taxon>
        <taxon>Mollusca</taxon>
        <taxon>Bivalvia</taxon>
        <taxon>Autobranchia</taxon>
        <taxon>Pteriomorphia</taxon>
        <taxon>Mytilida</taxon>
        <taxon>Mytiloidea</taxon>
        <taxon>Mytilidae</taxon>
        <taxon>Mytilinae</taxon>
        <taxon>Mytilus</taxon>
    </lineage>
</organism>
<feature type="domain" description="Endonuclease/exonuclease/phosphatase" evidence="1">
    <location>
        <begin position="20"/>
        <end position="129"/>
    </location>
</feature>
<accession>A0A6J8ECI2</accession>
<protein>
    <recommendedName>
        <fullName evidence="1">Endonuclease/exonuclease/phosphatase domain-containing protein</fullName>
    </recommendedName>
</protein>
<dbReference type="AlphaFoldDB" id="A0A6J8ECI2"/>
<dbReference type="Proteomes" id="UP000507470">
    <property type="component" value="Unassembled WGS sequence"/>
</dbReference>